<comment type="caution">
    <text evidence="2">The sequence shown here is derived from an EMBL/GenBank/DDBJ whole genome shotgun (WGS) entry which is preliminary data.</text>
</comment>
<evidence type="ECO:0000313" key="3">
    <source>
        <dbReference type="Proteomes" id="UP000580250"/>
    </source>
</evidence>
<evidence type="ECO:0000256" key="1">
    <source>
        <dbReference type="SAM" id="Phobius"/>
    </source>
</evidence>
<accession>A0A6V7VME8</accession>
<protein>
    <submittedName>
        <fullName evidence="2">Uncharacterized protein</fullName>
    </submittedName>
</protein>
<feature type="transmembrane region" description="Helical" evidence="1">
    <location>
        <begin position="20"/>
        <end position="41"/>
    </location>
</feature>
<dbReference type="EMBL" id="CAJEWN010000268">
    <property type="protein sequence ID" value="CAD2176135.1"/>
    <property type="molecule type" value="Genomic_DNA"/>
</dbReference>
<sequence>MDIKLQYTPHNNQNILNTSFFLYFAHSSFNFLSNFLFPFVLIFRPWHYLKGFFVFSPLLSASRFFSFFPRPL</sequence>
<dbReference type="Proteomes" id="UP000580250">
    <property type="component" value="Unassembled WGS sequence"/>
</dbReference>
<keyword evidence="1" id="KW-0472">Membrane</keyword>
<name>A0A6V7VME8_MELEN</name>
<evidence type="ECO:0000313" key="2">
    <source>
        <dbReference type="EMBL" id="CAD2176135.1"/>
    </source>
</evidence>
<reference evidence="2 3" key="1">
    <citation type="submission" date="2020-08" db="EMBL/GenBank/DDBJ databases">
        <authorList>
            <person name="Koutsovoulos G."/>
            <person name="Danchin GJ E."/>
        </authorList>
    </citation>
    <scope>NUCLEOTIDE SEQUENCE [LARGE SCALE GENOMIC DNA]</scope>
</reference>
<proteinExistence type="predicted"/>
<keyword evidence="1" id="KW-1133">Transmembrane helix</keyword>
<organism evidence="2 3">
    <name type="scientific">Meloidogyne enterolobii</name>
    <name type="common">Root-knot nematode worm</name>
    <name type="synonym">Meloidogyne mayaguensis</name>
    <dbReference type="NCBI Taxonomy" id="390850"/>
    <lineage>
        <taxon>Eukaryota</taxon>
        <taxon>Metazoa</taxon>
        <taxon>Ecdysozoa</taxon>
        <taxon>Nematoda</taxon>
        <taxon>Chromadorea</taxon>
        <taxon>Rhabditida</taxon>
        <taxon>Tylenchina</taxon>
        <taxon>Tylenchomorpha</taxon>
        <taxon>Tylenchoidea</taxon>
        <taxon>Meloidogynidae</taxon>
        <taxon>Meloidogyninae</taxon>
        <taxon>Meloidogyne</taxon>
    </lineage>
</organism>
<keyword evidence="1" id="KW-0812">Transmembrane</keyword>
<dbReference type="AlphaFoldDB" id="A0A6V7VME8"/>
<gene>
    <name evidence="2" type="ORF">MENT_LOCUS27907</name>
</gene>